<feature type="transmembrane region" description="Helical" evidence="6">
    <location>
        <begin position="96"/>
        <end position="119"/>
    </location>
</feature>
<evidence type="ECO:0000256" key="5">
    <source>
        <dbReference type="SAM" id="MobiDB-lite"/>
    </source>
</evidence>
<organism evidence="7 8">
    <name type="scientific">Paraglomus brasilianum</name>
    <dbReference type="NCBI Taxonomy" id="144538"/>
    <lineage>
        <taxon>Eukaryota</taxon>
        <taxon>Fungi</taxon>
        <taxon>Fungi incertae sedis</taxon>
        <taxon>Mucoromycota</taxon>
        <taxon>Glomeromycotina</taxon>
        <taxon>Glomeromycetes</taxon>
        <taxon>Paraglomerales</taxon>
        <taxon>Paraglomeraceae</taxon>
        <taxon>Paraglomus</taxon>
    </lineage>
</organism>
<evidence type="ECO:0000313" key="8">
    <source>
        <dbReference type="Proteomes" id="UP000789739"/>
    </source>
</evidence>
<dbReference type="AlphaFoldDB" id="A0A9N9BW74"/>
<dbReference type="PANTHER" id="PTHR23112:SF47">
    <property type="entry name" value="G-PROTEIN COUPLED RECEPTOR 157"/>
    <property type="match status" value="1"/>
</dbReference>
<evidence type="ECO:0000256" key="1">
    <source>
        <dbReference type="ARBA" id="ARBA00004141"/>
    </source>
</evidence>
<proteinExistence type="predicted"/>
<dbReference type="GO" id="GO:0005886">
    <property type="term" value="C:plasma membrane"/>
    <property type="evidence" value="ECO:0007669"/>
    <property type="project" value="TreeGrafter"/>
</dbReference>
<evidence type="ECO:0000256" key="3">
    <source>
        <dbReference type="ARBA" id="ARBA00022989"/>
    </source>
</evidence>
<dbReference type="EMBL" id="CAJVPI010000913">
    <property type="protein sequence ID" value="CAG8581873.1"/>
    <property type="molecule type" value="Genomic_DNA"/>
</dbReference>
<comment type="subcellular location">
    <subcellularLocation>
        <location evidence="1">Membrane</location>
        <topology evidence="1">Multi-pass membrane protein</topology>
    </subcellularLocation>
</comment>
<evidence type="ECO:0000313" key="7">
    <source>
        <dbReference type="EMBL" id="CAG8581873.1"/>
    </source>
</evidence>
<feature type="compositionally biased region" description="Low complexity" evidence="5">
    <location>
        <begin position="532"/>
        <end position="557"/>
    </location>
</feature>
<feature type="region of interest" description="Disordered" evidence="5">
    <location>
        <begin position="476"/>
        <end position="561"/>
    </location>
</feature>
<dbReference type="Gene3D" id="1.20.1070.10">
    <property type="entry name" value="Rhodopsin 7-helix transmembrane proteins"/>
    <property type="match status" value="1"/>
</dbReference>
<keyword evidence="4 6" id="KW-0472">Membrane</keyword>
<feature type="region of interest" description="Disordered" evidence="5">
    <location>
        <begin position="44"/>
        <end position="86"/>
    </location>
</feature>
<dbReference type="CDD" id="cd00637">
    <property type="entry name" value="7tm_classA_rhodopsin-like"/>
    <property type="match status" value="1"/>
</dbReference>
<gene>
    <name evidence="7" type="ORF">PBRASI_LOCUS6663</name>
</gene>
<feature type="transmembrane region" description="Helical" evidence="6">
    <location>
        <begin position="211"/>
        <end position="230"/>
    </location>
</feature>
<evidence type="ECO:0000256" key="6">
    <source>
        <dbReference type="SAM" id="Phobius"/>
    </source>
</evidence>
<keyword evidence="3 6" id="KW-1133">Transmembrane helix</keyword>
<dbReference type="Proteomes" id="UP000789739">
    <property type="component" value="Unassembled WGS sequence"/>
</dbReference>
<sequence length="658" mass="72646">MPTKTTAAKTTTTPTKGTGKLSADGAPTVTKTTRTTVMVALTDHNTPTATGTNTNTGSTAQATNTHLPEMSFGPPPPSQPPTPNISSLDATGSASIYVAGSISAFVNLVGCSVILIAAYHKSENRLLSSTQRYPAYMAVLDALTGLVCLANLLYPMSHDRLIPSGACVVIGFFTSLLININLLLMAVVAVIVYHRVCKGTLITFGVGDWKLFLKLLVPSLLIGFIALGFGAFGPDVFWCFISRTAPGSRWILISTIVIAYVVTGITTASYLLVIKRIHRVEPMLTTTAFADALRRQRASNIQNRNQTSDGTFRRSRTYERVSAVFAPVLSSRMSFYFSKSLVSQDGLVHPTPTRLENFDSLNEPTFEQKRIADTIARATRKMSYYIFVQFIQYTPVIIFCLVTLVRDPPAWVYALTITLLNLGGVLKAHAFLRNERYKLFQKDEVYTEKEGIMALPDFQPPTAATVSINNNHLLQPIQESTPSTPTSEKRSQRSLSWQPSSSSATDQLQQLASSSGQTDTQSPPQQETIDNPFEPSSPFEPSPFETSPFETSSFEPSPFKPVPPNFLTDDVWLFNRVESNRAEPEDDLDSEELDGLIPIAFAPSVEKYPKDKRRRKDKFLRDSSTKNNNSKVKPPPVARTRRPLVDSEMILPFVEYEE</sequence>
<feature type="compositionally biased region" description="Low complexity" evidence="5">
    <location>
        <begin position="44"/>
        <end position="72"/>
    </location>
</feature>
<feature type="compositionally biased region" description="Pro residues" evidence="5">
    <location>
        <begin position="73"/>
        <end position="83"/>
    </location>
</feature>
<reference evidence="7" key="1">
    <citation type="submission" date="2021-06" db="EMBL/GenBank/DDBJ databases">
        <authorList>
            <person name="Kallberg Y."/>
            <person name="Tangrot J."/>
            <person name="Rosling A."/>
        </authorList>
    </citation>
    <scope>NUCLEOTIDE SEQUENCE</scope>
    <source>
        <strain evidence="7">BR232B</strain>
    </source>
</reference>
<feature type="transmembrane region" description="Helical" evidence="6">
    <location>
        <begin position="168"/>
        <end position="191"/>
    </location>
</feature>
<dbReference type="GO" id="GO:0007189">
    <property type="term" value="P:adenylate cyclase-activating G protein-coupled receptor signaling pathway"/>
    <property type="evidence" value="ECO:0007669"/>
    <property type="project" value="TreeGrafter"/>
</dbReference>
<evidence type="ECO:0000256" key="4">
    <source>
        <dbReference type="ARBA" id="ARBA00023136"/>
    </source>
</evidence>
<evidence type="ECO:0000256" key="2">
    <source>
        <dbReference type="ARBA" id="ARBA00022692"/>
    </source>
</evidence>
<dbReference type="PANTHER" id="PTHR23112">
    <property type="entry name" value="G PROTEIN-COUPLED RECEPTOR 157-RELATED"/>
    <property type="match status" value="1"/>
</dbReference>
<feature type="transmembrane region" description="Helical" evidence="6">
    <location>
        <begin position="411"/>
        <end position="432"/>
    </location>
</feature>
<feature type="compositionally biased region" description="Polar residues" evidence="5">
    <location>
        <begin position="476"/>
        <end position="486"/>
    </location>
</feature>
<feature type="region of interest" description="Disordered" evidence="5">
    <location>
        <begin position="1"/>
        <end position="27"/>
    </location>
</feature>
<feature type="compositionally biased region" description="Polar residues" evidence="5">
    <location>
        <begin position="504"/>
        <end position="529"/>
    </location>
</feature>
<keyword evidence="8" id="KW-1185">Reference proteome</keyword>
<feature type="transmembrane region" description="Helical" evidence="6">
    <location>
        <begin position="384"/>
        <end position="405"/>
    </location>
</feature>
<accession>A0A9N9BW74</accession>
<comment type="caution">
    <text evidence="7">The sequence shown here is derived from an EMBL/GenBank/DDBJ whole genome shotgun (WGS) entry which is preliminary data.</text>
</comment>
<keyword evidence="2 6" id="KW-0812">Transmembrane</keyword>
<dbReference type="SUPFAM" id="SSF81321">
    <property type="entry name" value="Family A G protein-coupled receptor-like"/>
    <property type="match status" value="1"/>
</dbReference>
<feature type="transmembrane region" description="Helical" evidence="6">
    <location>
        <begin position="135"/>
        <end position="156"/>
    </location>
</feature>
<feature type="transmembrane region" description="Helical" evidence="6">
    <location>
        <begin position="250"/>
        <end position="273"/>
    </location>
</feature>
<protein>
    <submittedName>
        <fullName evidence="7">11719_t:CDS:1</fullName>
    </submittedName>
</protein>
<feature type="compositionally biased region" description="Low complexity" evidence="5">
    <location>
        <begin position="1"/>
        <end position="20"/>
    </location>
</feature>
<dbReference type="OrthoDB" id="5591953at2759"/>
<feature type="compositionally biased region" description="Low complexity" evidence="5">
    <location>
        <begin position="493"/>
        <end position="503"/>
    </location>
</feature>
<dbReference type="GO" id="GO:0004930">
    <property type="term" value="F:G protein-coupled receptor activity"/>
    <property type="evidence" value="ECO:0007669"/>
    <property type="project" value="TreeGrafter"/>
</dbReference>
<name>A0A9N9BW74_9GLOM</name>
<feature type="region of interest" description="Disordered" evidence="5">
    <location>
        <begin position="607"/>
        <end position="643"/>
    </location>
</feature>